<sequence length="451" mass="50344">MDVPADSNTSIPSELRQRMLSRASAFAEGVRPSTPKLSRRRSSLLSNLSDAQQSLRSSTDNLHRASRHNDMDKLVSSDDTTWWDSSPVFIVIIPAVAALTHPNGGAVATDLVMLLLSAWLLSKCADAPWKWYIEARQRQYVEIDDSVYDDTIHEEDEECLSDSLDRPDSAAGPPDISHSPAKAASMQGIDAQSSARNELRRTELLAFAACFVGPLLGAYLLHNIRSRFSHRTQDDIVTDLNLTIYVMGAEIRPISRLMKMVNERTLYLQRVVTAESQDQSRPSSAHSLQQRLAELEARFEGPLQSNTNVDVTKIAAEVRQSIQLQLDALNRAVRKYEKRHMAQSIQIEARFQEIDIRLKDTLSLAAAAARTGQKPGIVAAMLSWIAGVFTYTLQTTWDISTYPFRVIASLVETVKSLFIKDGRTSRRRTKVYSNGYPSIPSTPRVQSKSGR</sequence>
<name>A0A6A5QII5_AMPQU</name>
<dbReference type="EMBL" id="ML979136">
    <property type="protein sequence ID" value="KAF1915405.1"/>
    <property type="molecule type" value="Genomic_DNA"/>
</dbReference>
<proteinExistence type="predicted"/>
<accession>A0A6A5QII5</accession>
<feature type="region of interest" description="Disordered" evidence="1">
    <location>
        <begin position="431"/>
        <end position="451"/>
    </location>
</feature>
<gene>
    <name evidence="2" type="ORF">BDU57DRAFT_518363</name>
</gene>
<evidence type="ECO:0000313" key="3">
    <source>
        <dbReference type="Proteomes" id="UP000800096"/>
    </source>
</evidence>
<evidence type="ECO:0000313" key="2">
    <source>
        <dbReference type="EMBL" id="KAF1915405.1"/>
    </source>
</evidence>
<keyword evidence="3" id="KW-1185">Reference proteome</keyword>
<feature type="region of interest" description="Disordered" evidence="1">
    <location>
        <begin position="158"/>
        <end position="192"/>
    </location>
</feature>
<dbReference type="PANTHER" id="PTHR42032">
    <property type="entry name" value="YALI0E30679P"/>
    <property type="match status" value="1"/>
</dbReference>
<reference evidence="2" key="1">
    <citation type="journal article" date="2020" name="Stud. Mycol.">
        <title>101 Dothideomycetes genomes: a test case for predicting lifestyles and emergence of pathogens.</title>
        <authorList>
            <person name="Haridas S."/>
            <person name="Albert R."/>
            <person name="Binder M."/>
            <person name="Bloem J."/>
            <person name="Labutti K."/>
            <person name="Salamov A."/>
            <person name="Andreopoulos B."/>
            <person name="Baker S."/>
            <person name="Barry K."/>
            <person name="Bills G."/>
            <person name="Bluhm B."/>
            <person name="Cannon C."/>
            <person name="Castanera R."/>
            <person name="Culley D."/>
            <person name="Daum C."/>
            <person name="Ezra D."/>
            <person name="Gonzalez J."/>
            <person name="Henrissat B."/>
            <person name="Kuo A."/>
            <person name="Liang C."/>
            <person name="Lipzen A."/>
            <person name="Lutzoni F."/>
            <person name="Magnuson J."/>
            <person name="Mondo S."/>
            <person name="Nolan M."/>
            <person name="Ohm R."/>
            <person name="Pangilinan J."/>
            <person name="Park H.-J."/>
            <person name="Ramirez L."/>
            <person name="Alfaro M."/>
            <person name="Sun H."/>
            <person name="Tritt A."/>
            <person name="Yoshinaga Y."/>
            <person name="Zwiers L.-H."/>
            <person name="Turgeon B."/>
            <person name="Goodwin S."/>
            <person name="Spatafora J."/>
            <person name="Crous P."/>
            <person name="Grigoriev I."/>
        </authorList>
    </citation>
    <scope>NUCLEOTIDE SEQUENCE</scope>
    <source>
        <strain evidence="2">HMLAC05119</strain>
    </source>
</reference>
<dbReference type="Proteomes" id="UP000800096">
    <property type="component" value="Unassembled WGS sequence"/>
</dbReference>
<dbReference type="AlphaFoldDB" id="A0A6A5QII5"/>
<dbReference type="OrthoDB" id="5422510at2759"/>
<organism evidence="2 3">
    <name type="scientific">Ampelomyces quisqualis</name>
    <name type="common">Powdery mildew agent</name>
    <dbReference type="NCBI Taxonomy" id="50730"/>
    <lineage>
        <taxon>Eukaryota</taxon>
        <taxon>Fungi</taxon>
        <taxon>Dikarya</taxon>
        <taxon>Ascomycota</taxon>
        <taxon>Pezizomycotina</taxon>
        <taxon>Dothideomycetes</taxon>
        <taxon>Pleosporomycetidae</taxon>
        <taxon>Pleosporales</taxon>
        <taxon>Pleosporineae</taxon>
        <taxon>Phaeosphaeriaceae</taxon>
        <taxon>Ampelomyces</taxon>
    </lineage>
</organism>
<evidence type="ECO:0000256" key="1">
    <source>
        <dbReference type="SAM" id="MobiDB-lite"/>
    </source>
</evidence>
<dbReference type="PANTHER" id="PTHR42032:SF1">
    <property type="entry name" value="YALI0E30679P"/>
    <property type="match status" value="1"/>
</dbReference>
<protein>
    <submittedName>
        <fullName evidence="2">Uncharacterized protein</fullName>
    </submittedName>
</protein>